<name>A0A6A3PJA4_9STRA</name>
<dbReference type="PANTHER" id="PTHR31827:SF1">
    <property type="entry name" value="EMB|CAB89363.1"/>
    <property type="match status" value="1"/>
</dbReference>
<organism evidence="2 3">
    <name type="scientific">Phytophthora fragariae</name>
    <dbReference type="NCBI Taxonomy" id="53985"/>
    <lineage>
        <taxon>Eukaryota</taxon>
        <taxon>Sar</taxon>
        <taxon>Stramenopiles</taxon>
        <taxon>Oomycota</taxon>
        <taxon>Peronosporomycetes</taxon>
        <taxon>Peronosporales</taxon>
        <taxon>Peronosporaceae</taxon>
        <taxon>Phytophthora</taxon>
    </lineage>
</organism>
<accession>A0A6A3PJA4</accession>
<dbReference type="AlphaFoldDB" id="A0A6A3PJA4"/>
<feature type="domain" description="WRKY19-like zinc finger" evidence="1">
    <location>
        <begin position="168"/>
        <end position="191"/>
    </location>
</feature>
<gene>
    <name evidence="2" type="ORF">PF007_g31651</name>
</gene>
<sequence>MQAGPVGSSRLAPLLQAASLPSEPSSAPHTIRTIRLPSLAPRLPTLPSLMSTLAAQGYAGSATSSPTRTSSSISFLLNPPARQSVDSHHQMNQQLQQQYAPAASTVPSSIMYHPYSSVSASAPLATSLIQPQDAKPQPKKKRKTRICKSEGCEKYVVDRGLCIRHGGGKRCSVEDCNCRAQNRGLCWKHGGYTRCTVEGCTKRAKSRGICWARRRHSLQARRRHSLQARRVLQDRGVARALLGARRRQALPGGDVPEAGVRAQRQPVRRALRAAQPAARTGDQLLVSSTMGYIGDAHQPAV</sequence>
<feature type="domain" description="WRKY19-like zinc finger" evidence="1">
    <location>
        <begin position="145"/>
        <end position="167"/>
    </location>
</feature>
<dbReference type="Pfam" id="PF24906">
    <property type="entry name" value="Zf_WRKY19"/>
    <property type="match status" value="3"/>
</dbReference>
<protein>
    <recommendedName>
        <fullName evidence="1">WRKY19-like zinc finger domain-containing protein</fullName>
    </recommendedName>
</protein>
<reference evidence="2 3" key="1">
    <citation type="submission" date="2018-08" db="EMBL/GenBank/DDBJ databases">
        <title>Genomic investigation of the strawberry pathogen Phytophthora fragariae indicates pathogenicity is determined by transcriptional variation in three key races.</title>
        <authorList>
            <person name="Adams T.M."/>
            <person name="Armitage A.D."/>
            <person name="Sobczyk M.K."/>
            <person name="Bates H.J."/>
            <person name="Dunwell J.M."/>
            <person name="Nellist C.F."/>
            <person name="Harrison R.J."/>
        </authorList>
    </citation>
    <scope>NUCLEOTIDE SEQUENCE [LARGE SCALE GENOMIC DNA]</scope>
    <source>
        <strain evidence="2 3">NOV-71</strain>
    </source>
</reference>
<dbReference type="PANTHER" id="PTHR31827">
    <property type="entry name" value="EMB|CAB89363.1"/>
    <property type="match status" value="1"/>
</dbReference>
<dbReference type="EMBL" id="QXFZ01007135">
    <property type="protein sequence ID" value="KAE9057426.1"/>
    <property type="molecule type" value="Genomic_DNA"/>
</dbReference>
<dbReference type="InterPro" id="IPR056866">
    <property type="entry name" value="Znf_WRKY19"/>
</dbReference>
<feature type="domain" description="WRKY19-like zinc finger" evidence="1">
    <location>
        <begin position="194"/>
        <end position="212"/>
    </location>
</feature>
<evidence type="ECO:0000313" key="2">
    <source>
        <dbReference type="EMBL" id="KAE9057426.1"/>
    </source>
</evidence>
<comment type="caution">
    <text evidence="2">The sequence shown here is derived from an EMBL/GenBank/DDBJ whole genome shotgun (WGS) entry which is preliminary data.</text>
</comment>
<evidence type="ECO:0000259" key="1">
    <source>
        <dbReference type="Pfam" id="PF24906"/>
    </source>
</evidence>
<dbReference type="Proteomes" id="UP000441208">
    <property type="component" value="Unassembled WGS sequence"/>
</dbReference>
<evidence type="ECO:0000313" key="3">
    <source>
        <dbReference type="Proteomes" id="UP000441208"/>
    </source>
</evidence>
<proteinExistence type="predicted"/>